<evidence type="ECO:0000256" key="2">
    <source>
        <dbReference type="ARBA" id="ARBA00022438"/>
    </source>
</evidence>
<dbReference type="GO" id="GO:0004177">
    <property type="term" value="F:aminopeptidase activity"/>
    <property type="evidence" value="ECO:0007669"/>
    <property type="project" value="UniProtKB-UniRule"/>
</dbReference>
<dbReference type="Proteomes" id="UP001431532">
    <property type="component" value="Unassembled WGS sequence"/>
</dbReference>
<gene>
    <name evidence="9" type="ORF">QJ521_00205</name>
</gene>
<comment type="cofactor">
    <cofactor evidence="8">
        <name>a divalent metal cation</name>
        <dbReference type="ChEBI" id="CHEBI:60240"/>
    </cofactor>
    <text evidence="8">Binds 2 divalent metal cations per subunit.</text>
</comment>
<dbReference type="InterPro" id="IPR051464">
    <property type="entry name" value="Peptidase_M42_aminopept"/>
</dbReference>
<evidence type="ECO:0000256" key="4">
    <source>
        <dbReference type="ARBA" id="ARBA00022723"/>
    </source>
</evidence>
<dbReference type="PIRSF" id="PIRSF001123">
    <property type="entry name" value="PepA_GA"/>
    <property type="match status" value="1"/>
</dbReference>
<dbReference type="CDD" id="cd05656">
    <property type="entry name" value="M42_Frv"/>
    <property type="match status" value="1"/>
</dbReference>
<comment type="caution">
    <text evidence="9">The sequence shown here is derived from an EMBL/GenBank/DDBJ whole genome shotgun (WGS) entry which is preliminary data.</text>
</comment>
<dbReference type="SUPFAM" id="SSF101821">
    <property type="entry name" value="Aminopeptidase/glucanase lid domain"/>
    <property type="match status" value="1"/>
</dbReference>
<dbReference type="Pfam" id="PF05343">
    <property type="entry name" value="Peptidase_M42"/>
    <property type="match status" value="1"/>
</dbReference>
<dbReference type="InterPro" id="IPR008007">
    <property type="entry name" value="Peptidase_M42"/>
</dbReference>
<evidence type="ECO:0000313" key="10">
    <source>
        <dbReference type="Proteomes" id="UP001431532"/>
    </source>
</evidence>
<feature type="binding site" evidence="8">
    <location>
        <position position="175"/>
    </location>
    <ligand>
        <name>Zn(2+)</name>
        <dbReference type="ChEBI" id="CHEBI:29105"/>
        <label>1</label>
    </ligand>
</feature>
<feature type="binding site" evidence="8">
    <location>
        <position position="314"/>
    </location>
    <ligand>
        <name>Zn(2+)</name>
        <dbReference type="ChEBI" id="CHEBI:29105"/>
        <label>2</label>
    </ligand>
</feature>
<keyword evidence="3" id="KW-0645">Protease</keyword>
<dbReference type="InterPro" id="IPR023367">
    <property type="entry name" value="Peptidase_M42_dom2"/>
</dbReference>
<evidence type="ECO:0000256" key="1">
    <source>
        <dbReference type="ARBA" id="ARBA00006272"/>
    </source>
</evidence>
<dbReference type="AlphaFoldDB" id="A0AAW6U553"/>
<keyword evidence="10" id="KW-1185">Reference proteome</keyword>
<name>A0AAW6U553_9MOLU</name>
<dbReference type="Gene3D" id="3.40.630.10">
    <property type="entry name" value="Zn peptidases"/>
    <property type="match status" value="1"/>
</dbReference>
<dbReference type="GO" id="GO:0046872">
    <property type="term" value="F:metal ion binding"/>
    <property type="evidence" value="ECO:0007669"/>
    <property type="project" value="UniProtKB-UniRule"/>
</dbReference>
<protein>
    <submittedName>
        <fullName evidence="9">M42 family metallopeptidase</fullName>
    </submittedName>
</protein>
<dbReference type="EMBL" id="JASCXW010000001">
    <property type="protein sequence ID" value="MDI6451970.1"/>
    <property type="molecule type" value="Genomic_DNA"/>
</dbReference>
<feature type="binding site" evidence="8">
    <location>
        <position position="208"/>
    </location>
    <ligand>
        <name>Zn(2+)</name>
        <dbReference type="ChEBI" id="CHEBI:29105"/>
        <label>2</label>
    </ligand>
</feature>
<proteinExistence type="inferred from homology"/>
<evidence type="ECO:0000256" key="6">
    <source>
        <dbReference type="PIRNR" id="PIRNR001123"/>
    </source>
</evidence>
<evidence type="ECO:0000256" key="8">
    <source>
        <dbReference type="PIRSR" id="PIRSR001123-2"/>
    </source>
</evidence>
<feature type="binding site" evidence="8">
    <location>
        <position position="65"/>
    </location>
    <ligand>
        <name>Zn(2+)</name>
        <dbReference type="ChEBI" id="CHEBI:29105"/>
        <label>1</label>
    </ligand>
</feature>
<evidence type="ECO:0000256" key="3">
    <source>
        <dbReference type="ARBA" id="ARBA00022670"/>
    </source>
</evidence>
<evidence type="ECO:0000256" key="5">
    <source>
        <dbReference type="ARBA" id="ARBA00022801"/>
    </source>
</evidence>
<feature type="active site" description="Proton acceptor" evidence="7">
    <location>
        <position position="207"/>
    </location>
</feature>
<sequence>MLKKIYKELFHLMGTSGYEKEVRTYMRNFMQKYPNYTVETDRLGSIFAVKKSKVENAPVVMIAGHMDEVGLIVCGFTDLGMLKIQPIGGLNGDVFVSQVLNIHTKNGVIHGVVGTIPPHFRTEQSTAISDLILDIGASSKEEAKAFGVELGDMVLYDNPFKYTRNPNRIISKAIDNRFGCGLALEVIQKFHDVDLPFTLVSGATVQEEVGLRGAETAVNAFNPDVFLALDASPVNDAIDKDALGGLNKGFLLRMYDPRNVMHQGTLEFFVKLAKKHKIPHQHFTSKGGTDAAKALDMGAGVIATTIGLPARYIHSTAAMMDVRDLDAARKMLFTVLRTLNPEIIKNLKESNR</sequence>
<keyword evidence="2" id="KW-0031">Aminopeptidase</keyword>
<dbReference type="PANTHER" id="PTHR32481">
    <property type="entry name" value="AMINOPEPTIDASE"/>
    <property type="match status" value="1"/>
</dbReference>
<keyword evidence="4 8" id="KW-0479">Metal-binding</keyword>
<dbReference type="PANTHER" id="PTHR32481:SF0">
    <property type="entry name" value="AMINOPEPTIDASE YPDE-RELATED"/>
    <property type="match status" value="1"/>
</dbReference>
<comment type="similarity">
    <text evidence="1 6">Belongs to the peptidase M42 family.</text>
</comment>
<evidence type="ECO:0000256" key="7">
    <source>
        <dbReference type="PIRSR" id="PIRSR001123-1"/>
    </source>
</evidence>
<keyword evidence="5" id="KW-0378">Hydrolase</keyword>
<feature type="binding site" evidence="8">
    <location>
        <position position="230"/>
    </location>
    <ligand>
        <name>Zn(2+)</name>
        <dbReference type="ChEBI" id="CHEBI:29105"/>
        <label>1</label>
    </ligand>
</feature>
<accession>A0AAW6U553</accession>
<organism evidence="9 10">
    <name type="scientific">Peloplasma aerotolerans</name>
    <dbReference type="NCBI Taxonomy" id="3044389"/>
    <lineage>
        <taxon>Bacteria</taxon>
        <taxon>Bacillati</taxon>
        <taxon>Mycoplasmatota</taxon>
        <taxon>Mollicutes</taxon>
        <taxon>Acholeplasmatales</taxon>
        <taxon>Acholeplasmataceae</taxon>
        <taxon>Peloplasma</taxon>
    </lineage>
</organism>
<evidence type="ECO:0000313" key="9">
    <source>
        <dbReference type="EMBL" id="MDI6451970.1"/>
    </source>
</evidence>
<dbReference type="RefSeq" id="WP_282838350.1">
    <property type="nucleotide sequence ID" value="NZ_JASCXW010000001.1"/>
</dbReference>
<reference evidence="9" key="1">
    <citation type="submission" date="2023-05" db="EMBL/GenBank/DDBJ databases">
        <title>Mariniplasma microaerophilum sp. nov., a novel anaerobic mollicute isolated from terrestrial mud volcano, Taman Peninsula, Russia.</title>
        <authorList>
            <person name="Khomyakova M.A."/>
            <person name="Merkel A.Y."/>
            <person name="Slobodkin A.I."/>
        </authorList>
    </citation>
    <scope>NUCLEOTIDE SEQUENCE</scope>
    <source>
        <strain evidence="9">M4Ah</strain>
    </source>
</reference>
<dbReference type="Gene3D" id="2.40.30.40">
    <property type="entry name" value="Peptidase M42, domain 2"/>
    <property type="match status" value="1"/>
</dbReference>
<dbReference type="SUPFAM" id="SSF53187">
    <property type="entry name" value="Zn-dependent exopeptidases"/>
    <property type="match status" value="1"/>
</dbReference>
<dbReference type="GO" id="GO:0006508">
    <property type="term" value="P:proteolysis"/>
    <property type="evidence" value="ECO:0007669"/>
    <property type="project" value="UniProtKB-KW"/>
</dbReference>
<feature type="binding site" evidence="8">
    <location>
        <position position="175"/>
    </location>
    <ligand>
        <name>Zn(2+)</name>
        <dbReference type="ChEBI" id="CHEBI:29105"/>
        <label>2</label>
    </ligand>
</feature>